<dbReference type="AlphaFoldDB" id="A0A8C7MVR1"/>
<gene>
    <name evidence="9" type="primary">LOC109879811</name>
</gene>
<evidence type="ECO:0000256" key="2">
    <source>
        <dbReference type="ARBA" id="ARBA00022679"/>
    </source>
</evidence>
<dbReference type="GeneTree" id="ENSGT00940000156764"/>
<dbReference type="GO" id="GO:0005737">
    <property type="term" value="C:cytoplasm"/>
    <property type="evidence" value="ECO:0007669"/>
    <property type="project" value="TreeGrafter"/>
</dbReference>
<protein>
    <recommendedName>
        <fullName evidence="7">Kinase</fullName>
        <ecNumber evidence="7">2.7.-.-</ecNumber>
    </recommendedName>
</protein>
<evidence type="ECO:0000256" key="4">
    <source>
        <dbReference type="ARBA" id="ARBA00022777"/>
    </source>
</evidence>
<evidence type="ECO:0000256" key="1">
    <source>
        <dbReference type="ARBA" id="ARBA00007374"/>
    </source>
</evidence>
<evidence type="ECO:0000256" key="6">
    <source>
        <dbReference type="ARBA" id="ARBA00051963"/>
    </source>
</evidence>
<reference evidence="9" key="1">
    <citation type="submission" date="2025-08" db="UniProtKB">
        <authorList>
            <consortium name="Ensembl"/>
        </authorList>
    </citation>
    <scope>IDENTIFICATION</scope>
</reference>
<evidence type="ECO:0000256" key="5">
    <source>
        <dbReference type="ARBA" id="ARBA00022840"/>
    </source>
</evidence>
<feature type="compositionally biased region" description="Basic and acidic residues" evidence="8">
    <location>
        <begin position="203"/>
        <end position="393"/>
    </location>
</feature>
<sequence length="782" mass="88514">MMDNTTPPALEEMKDVEKGKETVEGELGNGEHDDDNEDGFIGLLKDVDQHLPTADRTPSVFSGVKPQTKLLSSPDSPSNSLELQDHDGGPRQMGDTEPGSELHLTQGLLFDIQRYDSGVRERGEEHVEEEGSESERVKDSRMNRRSANERWRLSKRERSGESMPTAKTEGWEKMEKRERWSRSGRMRKMEEEEGMQDGGVLNERSEERKSTEQTRDKETKLERIGDRMTDRKDIGDRETYRGDRGDRMTDRGDIGDRETDRGDIGYRETDRGDIGDRETDRGDIGDRETDRGDTGDRETDRGDTGDRETDRGDIGDRETDRGDIGYRETDRGDIGDRMTDREDTGDRETDRGVIGDRETDRGDTGDREMEGERSGDRNTEGESVRDREKDGAKEGASSLSSEGSCSETHWSPSPHPILSRMLMHSSVSSSASSFNCSSAESDEVFSEGEDTASKRSTMRRCRSWRTFLTMMQWSVRRQSSWVQLAGHQGNFQLSEGGEVLKRFSEVEAVCLQALMADPLRPFVPQYHGSVNRGGNSYIRLEDLLSGLKNPVIMDCKMGVRTYQEEELTKSHTKPTLRTDMYQKMVKVDPTALTVEEHEQRGVTKWRYLQWRDNTSSTSTLGFRIEGIMMENGSVQRDFKMLTPAQVTEALLSFTKSHLHILKAYHSRLQALDEALKESPFFKAHEVIGSSLLFVHDWTSKANIWMIDFGKTTPSPSTVQLRHDVPWAEGNREDGYLIGLAALTSLVGQAISQAACRQEEKHGEEMGSVTHTLQEQEHTQTKS</sequence>
<feature type="compositionally biased region" description="Basic and acidic residues" evidence="8">
    <location>
        <begin position="169"/>
        <end position="181"/>
    </location>
</feature>
<feature type="compositionally biased region" description="Low complexity" evidence="8">
    <location>
        <begin position="394"/>
        <end position="407"/>
    </location>
</feature>
<dbReference type="InterPro" id="IPR005522">
    <property type="entry name" value="IPK"/>
</dbReference>
<dbReference type="GO" id="GO:0032958">
    <property type="term" value="P:inositol phosphate biosynthetic process"/>
    <property type="evidence" value="ECO:0007669"/>
    <property type="project" value="InterPro"/>
</dbReference>
<dbReference type="GO" id="GO:0005634">
    <property type="term" value="C:nucleus"/>
    <property type="evidence" value="ECO:0007669"/>
    <property type="project" value="TreeGrafter"/>
</dbReference>
<feature type="region of interest" description="Disordered" evidence="8">
    <location>
        <begin position="757"/>
        <end position="782"/>
    </location>
</feature>
<feature type="compositionally biased region" description="Basic and acidic residues" evidence="8">
    <location>
        <begin position="11"/>
        <end position="23"/>
    </location>
</feature>
<evidence type="ECO:0000313" key="9">
    <source>
        <dbReference type="Ensembl" id="ENSOKIP00005082924.1"/>
    </source>
</evidence>
<feature type="compositionally biased region" description="Basic and acidic residues" evidence="8">
    <location>
        <begin position="113"/>
        <end position="125"/>
    </location>
</feature>
<feature type="region of interest" description="Disordered" evidence="8">
    <location>
        <begin position="1"/>
        <end position="417"/>
    </location>
</feature>
<dbReference type="Gene3D" id="3.30.470.160">
    <property type="entry name" value="Inositol polyphosphate kinase"/>
    <property type="match status" value="1"/>
</dbReference>
<comment type="similarity">
    <text evidence="1 7">Belongs to the inositol phosphokinase (IPK) family.</text>
</comment>
<dbReference type="PANTHER" id="PTHR12400:SF77">
    <property type="entry name" value="KINASE"/>
    <property type="match status" value="1"/>
</dbReference>
<accession>A0A8C7MVR1</accession>
<dbReference type="Pfam" id="PF03770">
    <property type="entry name" value="IPK"/>
    <property type="match status" value="1"/>
</dbReference>
<feature type="compositionally biased region" description="Basic and acidic residues" evidence="8">
    <location>
        <begin position="773"/>
        <end position="782"/>
    </location>
</feature>
<feature type="compositionally biased region" description="Low complexity" evidence="8">
    <location>
        <begin position="70"/>
        <end position="82"/>
    </location>
</feature>
<evidence type="ECO:0000256" key="7">
    <source>
        <dbReference type="RuleBase" id="RU363090"/>
    </source>
</evidence>
<organism evidence="9 10">
    <name type="scientific">Oncorhynchus kisutch</name>
    <name type="common">Coho salmon</name>
    <name type="synonym">Salmo kisutch</name>
    <dbReference type="NCBI Taxonomy" id="8019"/>
    <lineage>
        <taxon>Eukaryota</taxon>
        <taxon>Metazoa</taxon>
        <taxon>Chordata</taxon>
        <taxon>Craniata</taxon>
        <taxon>Vertebrata</taxon>
        <taxon>Euteleostomi</taxon>
        <taxon>Actinopterygii</taxon>
        <taxon>Neopterygii</taxon>
        <taxon>Teleostei</taxon>
        <taxon>Protacanthopterygii</taxon>
        <taxon>Salmoniformes</taxon>
        <taxon>Salmonidae</taxon>
        <taxon>Salmoninae</taxon>
        <taxon>Oncorhynchus</taxon>
    </lineage>
</organism>
<keyword evidence="10" id="KW-1185">Reference proteome</keyword>
<evidence type="ECO:0000256" key="8">
    <source>
        <dbReference type="SAM" id="MobiDB-lite"/>
    </source>
</evidence>
<dbReference type="FunFam" id="3.30.470.160:FF:000001">
    <property type="entry name" value="Kinase"/>
    <property type="match status" value="1"/>
</dbReference>
<name>A0A8C7MVR1_ONCKI</name>
<dbReference type="Ensembl" id="ENSOKIT00005088506.1">
    <property type="protein sequence ID" value="ENSOKIP00005082924.1"/>
    <property type="gene ID" value="ENSOKIG00005035993.1"/>
</dbReference>
<dbReference type="GO" id="GO:0000828">
    <property type="term" value="F:inositol hexakisphosphate kinase activity"/>
    <property type="evidence" value="ECO:0007669"/>
    <property type="project" value="TreeGrafter"/>
</dbReference>
<dbReference type="GO" id="GO:0008440">
    <property type="term" value="F:inositol-1,4,5-trisphosphate 3-kinase activity"/>
    <property type="evidence" value="ECO:0007669"/>
    <property type="project" value="UniProtKB-EC"/>
</dbReference>
<proteinExistence type="inferred from homology"/>
<keyword evidence="2 7" id="KW-0808">Transferase</keyword>
<keyword evidence="4 7" id="KW-0418">Kinase</keyword>
<comment type="catalytic activity">
    <reaction evidence="6">
        <text>1D-myo-inositol 1,4,5-trisphosphate + ATP = 1D-myo-inositol 1,3,4,5-tetrakisphosphate + ADP + H(+)</text>
        <dbReference type="Rhea" id="RHEA:11020"/>
        <dbReference type="ChEBI" id="CHEBI:15378"/>
        <dbReference type="ChEBI" id="CHEBI:30616"/>
        <dbReference type="ChEBI" id="CHEBI:57895"/>
        <dbReference type="ChEBI" id="CHEBI:203600"/>
        <dbReference type="ChEBI" id="CHEBI:456216"/>
        <dbReference type="EC" id="2.7.1.127"/>
    </reaction>
    <physiologicalReaction direction="left-to-right" evidence="6">
        <dbReference type="Rhea" id="RHEA:11021"/>
    </physiologicalReaction>
</comment>
<dbReference type="GO" id="GO:0005524">
    <property type="term" value="F:ATP binding"/>
    <property type="evidence" value="ECO:0007669"/>
    <property type="project" value="UniProtKB-KW"/>
</dbReference>
<dbReference type="PANTHER" id="PTHR12400">
    <property type="entry name" value="INOSITOL POLYPHOSPHATE KINASE"/>
    <property type="match status" value="1"/>
</dbReference>
<feature type="compositionally biased region" description="Basic and acidic residues" evidence="8">
    <location>
        <begin position="133"/>
        <end position="160"/>
    </location>
</feature>
<dbReference type="Proteomes" id="UP000694557">
    <property type="component" value="Unassembled WGS sequence"/>
</dbReference>
<evidence type="ECO:0000313" key="10">
    <source>
        <dbReference type="Proteomes" id="UP000694557"/>
    </source>
</evidence>
<keyword evidence="5" id="KW-0067">ATP-binding</keyword>
<dbReference type="GO" id="GO:0046854">
    <property type="term" value="P:phosphatidylinositol phosphate biosynthetic process"/>
    <property type="evidence" value="ECO:0007669"/>
    <property type="project" value="TreeGrafter"/>
</dbReference>
<dbReference type="EC" id="2.7.-.-" evidence="7"/>
<keyword evidence="3" id="KW-0547">Nucleotide-binding</keyword>
<dbReference type="SUPFAM" id="SSF56104">
    <property type="entry name" value="SAICAR synthase-like"/>
    <property type="match status" value="1"/>
</dbReference>
<evidence type="ECO:0000256" key="3">
    <source>
        <dbReference type="ARBA" id="ARBA00022741"/>
    </source>
</evidence>
<dbReference type="InterPro" id="IPR038286">
    <property type="entry name" value="IPK_sf"/>
</dbReference>
<reference evidence="9" key="2">
    <citation type="submission" date="2025-09" db="UniProtKB">
        <authorList>
            <consortium name="Ensembl"/>
        </authorList>
    </citation>
    <scope>IDENTIFICATION</scope>
</reference>